<dbReference type="PANTHER" id="PTHR30408:SF12">
    <property type="entry name" value="TYPE I RESTRICTION ENZYME MJAVIII SPECIFICITY SUBUNIT"/>
    <property type="match status" value="1"/>
</dbReference>
<dbReference type="Proteomes" id="UP000813018">
    <property type="component" value="Unassembled WGS sequence"/>
</dbReference>
<sequence length="115" mass="12545">MINRKTYKFSELVNIIGGGTPKTSVSEYWGGHIPWLSVVDFGGDRKTVYTTEKSITEKGLNESSTKLLNKGQLIISARGTVGEIAVLGTDMAFNQSCYGLDAKPEIAVKTFYTTC</sequence>
<dbReference type="InterPro" id="IPR044946">
    <property type="entry name" value="Restrct_endonuc_typeI_TRD_sf"/>
</dbReference>
<keyword evidence="5" id="KW-0378">Hydrolase</keyword>
<feature type="domain" description="Type I restriction modification DNA specificity" evidence="4">
    <location>
        <begin position="5"/>
        <end position="108"/>
    </location>
</feature>
<evidence type="ECO:0000313" key="5">
    <source>
        <dbReference type="EMBL" id="MBW7467831.1"/>
    </source>
</evidence>
<evidence type="ECO:0000256" key="3">
    <source>
        <dbReference type="ARBA" id="ARBA00023125"/>
    </source>
</evidence>
<evidence type="ECO:0000256" key="1">
    <source>
        <dbReference type="ARBA" id="ARBA00010923"/>
    </source>
</evidence>
<dbReference type="SUPFAM" id="SSF116734">
    <property type="entry name" value="DNA methylase specificity domain"/>
    <property type="match status" value="1"/>
</dbReference>
<name>A0ABS7CVF4_9BACT</name>
<dbReference type="GO" id="GO:0004519">
    <property type="term" value="F:endonuclease activity"/>
    <property type="evidence" value="ECO:0007669"/>
    <property type="project" value="UniProtKB-KW"/>
</dbReference>
<dbReference type="InterPro" id="IPR052021">
    <property type="entry name" value="Type-I_RS_S_subunit"/>
</dbReference>
<proteinExistence type="inferred from homology"/>
<accession>A0ABS7CVF4</accession>
<keyword evidence="2" id="KW-0680">Restriction system</keyword>
<evidence type="ECO:0000313" key="6">
    <source>
        <dbReference type="Proteomes" id="UP000813018"/>
    </source>
</evidence>
<evidence type="ECO:0000256" key="2">
    <source>
        <dbReference type="ARBA" id="ARBA00022747"/>
    </source>
</evidence>
<keyword evidence="5" id="KW-0540">Nuclease</keyword>
<protein>
    <submittedName>
        <fullName evidence="5">Restriction endonuclease subunit S</fullName>
        <ecNumber evidence="5">3.1.21.-</ecNumber>
    </submittedName>
</protein>
<dbReference type="Gene3D" id="3.90.220.20">
    <property type="entry name" value="DNA methylase specificity domains"/>
    <property type="match status" value="1"/>
</dbReference>
<gene>
    <name evidence="5" type="ORF">K0O23_12210</name>
</gene>
<keyword evidence="5" id="KW-0255">Endonuclease</keyword>
<reference evidence="5 6" key="1">
    <citation type="journal article" date="2016" name="Int. J. Syst. Evol. Microbiol.">
        <title>Pontibacter aydingkolensis sp. nov., isolated from soil of a salt lake.</title>
        <authorList>
            <person name="Osman G."/>
            <person name="Zhang T."/>
            <person name="Lou K."/>
            <person name="Gao Y."/>
            <person name="Chang W."/>
            <person name="Lin Q."/>
            <person name="Yang H.M."/>
            <person name="Huo X.D."/>
            <person name="Wang N."/>
        </authorList>
    </citation>
    <scope>NUCLEOTIDE SEQUENCE [LARGE SCALE GENOMIC DNA]</scope>
    <source>
        <strain evidence="5 6">KACC 19255</strain>
    </source>
</reference>
<keyword evidence="3" id="KW-0238">DNA-binding</keyword>
<comment type="caution">
    <text evidence="5">The sequence shown here is derived from an EMBL/GenBank/DDBJ whole genome shotgun (WGS) entry which is preliminary data.</text>
</comment>
<dbReference type="Pfam" id="PF01420">
    <property type="entry name" value="Methylase_S"/>
    <property type="match status" value="1"/>
</dbReference>
<evidence type="ECO:0000259" key="4">
    <source>
        <dbReference type="Pfam" id="PF01420"/>
    </source>
</evidence>
<comment type="similarity">
    <text evidence="1">Belongs to the type-I restriction system S methylase family.</text>
</comment>
<dbReference type="PANTHER" id="PTHR30408">
    <property type="entry name" value="TYPE-1 RESTRICTION ENZYME ECOKI SPECIFICITY PROTEIN"/>
    <property type="match status" value="1"/>
</dbReference>
<dbReference type="RefSeq" id="WP_219877708.1">
    <property type="nucleotide sequence ID" value="NZ_JAHYXK010000009.1"/>
</dbReference>
<dbReference type="EMBL" id="JAHYXK010000009">
    <property type="protein sequence ID" value="MBW7467831.1"/>
    <property type="molecule type" value="Genomic_DNA"/>
</dbReference>
<dbReference type="EC" id="3.1.21.-" evidence="5"/>
<dbReference type="GO" id="GO:0016787">
    <property type="term" value="F:hydrolase activity"/>
    <property type="evidence" value="ECO:0007669"/>
    <property type="project" value="UniProtKB-KW"/>
</dbReference>
<organism evidence="5 6">
    <name type="scientific">Pontibacter aydingkolensis</name>
    <dbReference type="NCBI Taxonomy" id="1911536"/>
    <lineage>
        <taxon>Bacteria</taxon>
        <taxon>Pseudomonadati</taxon>
        <taxon>Bacteroidota</taxon>
        <taxon>Cytophagia</taxon>
        <taxon>Cytophagales</taxon>
        <taxon>Hymenobacteraceae</taxon>
        <taxon>Pontibacter</taxon>
    </lineage>
</organism>
<keyword evidence="6" id="KW-1185">Reference proteome</keyword>
<dbReference type="InterPro" id="IPR000055">
    <property type="entry name" value="Restrct_endonuc_typeI_TRD"/>
</dbReference>